<dbReference type="GO" id="GO:0000981">
    <property type="term" value="F:DNA-binding transcription factor activity, RNA polymerase II-specific"/>
    <property type="evidence" value="ECO:0007669"/>
    <property type="project" value="TreeGrafter"/>
</dbReference>
<evidence type="ECO:0000256" key="4">
    <source>
        <dbReference type="ARBA" id="ARBA00022771"/>
    </source>
</evidence>
<dbReference type="InterPro" id="IPR036236">
    <property type="entry name" value="Znf_C2H2_sf"/>
</dbReference>
<dbReference type="KEGG" id="lgi:LOTGIDRAFT_69946"/>
<dbReference type="PANTHER" id="PTHR24394:SF29">
    <property type="entry name" value="MYONEURIN"/>
    <property type="match status" value="1"/>
</dbReference>
<dbReference type="AlphaFoldDB" id="V3ZV48"/>
<dbReference type="FunFam" id="3.30.160.60:FF:000446">
    <property type="entry name" value="Zinc finger protein"/>
    <property type="match status" value="2"/>
</dbReference>
<dbReference type="GO" id="GO:0008270">
    <property type="term" value="F:zinc ion binding"/>
    <property type="evidence" value="ECO:0007669"/>
    <property type="project" value="UniProtKB-KW"/>
</dbReference>
<comment type="subcellular location">
    <subcellularLocation>
        <location evidence="1">Nucleus</location>
    </subcellularLocation>
</comment>
<keyword evidence="10" id="KW-1185">Reference proteome</keyword>
<dbReference type="PANTHER" id="PTHR24394">
    <property type="entry name" value="ZINC FINGER PROTEIN"/>
    <property type="match status" value="1"/>
</dbReference>
<dbReference type="SUPFAM" id="SSF57667">
    <property type="entry name" value="beta-beta-alpha zinc fingers"/>
    <property type="match status" value="2"/>
</dbReference>
<feature type="non-terminal residue" evidence="9">
    <location>
        <position position="1"/>
    </location>
</feature>
<dbReference type="GO" id="GO:0005634">
    <property type="term" value="C:nucleus"/>
    <property type="evidence" value="ECO:0007669"/>
    <property type="project" value="UniProtKB-SubCell"/>
</dbReference>
<evidence type="ECO:0000313" key="9">
    <source>
        <dbReference type="EMBL" id="ESO95343.1"/>
    </source>
</evidence>
<evidence type="ECO:0000256" key="1">
    <source>
        <dbReference type="ARBA" id="ARBA00004123"/>
    </source>
</evidence>
<evidence type="ECO:0000256" key="2">
    <source>
        <dbReference type="ARBA" id="ARBA00022723"/>
    </source>
</evidence>
<proteinExistence type="predicted"/>
<evidence type="ECO:0000259" key="8">
    <source>
        <dbReference type="PROSITE" id="PS50157"/>
    </source>
</evidence>
<dbReference type="OMA" id="KYHPYIC"/>
<keyword evidence="3" id="KW-0677">Repeat</keyword>
<feature type="non-terminal residue" evidence="9">
    <location>
        <position position="66"/>
    </location>
</feature>
<dbReference type="GeneID" id="20251942"/>
<dbReference type="Pfam" id="PF00096">
    <property type="entry name" value="zf-C2H2"/>
    <property type="match status" value="1"/>
</dbReference>
<keyword evidence="4 7" id="KW-0863">Zinc-finger</keyword>
<dbReference type="InterPro" id="IPR013087">
    <property type="entry name" value="Znf_C2H2_type"/>
</dbReference>
<evidence type="ECO:0000256" key="3">
    <source>
        <dbReference type="ARBA" id="ARBA00022737"/>
    </source>
</evidence>
<keyword evidence="5" id="KW-0862">Zinc</keyword>
<dbReference type="OrthoDB" id="6155966at2759"/>
<dbReference type="RefSeq" id="XP_009053781.1">
    <property type="nucleotide sequence ID" value="XM_009055533.1"/>
</dbReference>
<dbReference type="HOGENOM" id="CLU_2838546_0_0_1"/>
<organism evidence="9 10">
    <name type="scientific">Lottia gigantea</name>
    <name type="common">Giant owl limpet</name>
    <dbReference type="NCBI Taxonomy" id="225164"/>
    <lineage>
        <taxon>Eukaryota</taxon>
        <taxon>Metazoa</taxon>
        <taxon>Spiralia</taxon>
        <taxon>Lophotrochozoa</taxon>
        <taxon>Mollusca</taxon>
        <taxon>Gastropoda</taxon>
        <taxon>Patellogastropoda</taxon>
        <taxon>Lottioidea</taxon>
        <taxon>Lottiidae</taxon>
        <taxon>Lottia</taxon>
    </lineage>
</organism>
<keyword evidence="6" id="KW-0539">Nucleus</keyword>
<dbReference type="CTD" id="20251942"/>
<dbReference type="EMBL" id="KB201656">
    <property type="protein sequence ID" value="ESO95343.1"/>
    <property type="molecule type" value="Genomic_DNA"/>
</dbReference>
<keyword evidence="2" id="KW-0479">Metal-binding</keyword>
<name>V3ZV48_LOTGI</name>
<reference evidence="9 10" key="1">
    <citation type="journal article" date="2013" name="Nature">
        <title>Insights into bilaterian evolution from three spiralian genomes.</title>
        <authorList>
            <person name="Simakov O."/>
            <person name="Marletaz F."/>
            <person name="Cho S.J."/>
            <person name="Edsinger-Gonzales E."/>
            <person name="Havlak P."/>
            <person name="Hellsten U."/>
            <person name="Kuo D.H."/>
            <person name="Larsson T."/>
            <person name="Lv J."/>
            <person name="Arendt D."/>
            <person name="Savage R."/>
            <person name="Osoegawa K."/>
            <person name="de Jong P."/>
            <person name="Grimwood J."/>
            <person name="Chapman J.A."/>
            <person name="Shapiro H."/>
            <person name="Aerts A."/>
            <person name="Otillar R.P."/>
            <person name="Terry A.Y."/>
            <person name="Boore J.L."/>
            <person name="Grigoriev I.V."/>
            <person name="Lindberg D.R."/>
            <person name="Seaver E.C."/>
            <person name="Weisblat D.A."/>
            <person name="Putnam N.H."/>
            <person name="Rokhsar D.S."/>
        </authorList>
    </citation>
    <scope>NUCLEOTIDE SEQUENCE [LARGE SCALE GENOMIC DNA]</scope>
</reference>
<dbReference type="PROSITE" id="PS50157">
    <property type="entry name" value="ZINC_FINGER_C2H2_2"/>
    <property type="match status" value="1"/>
</dbReference>
<evidence type="ECO:0000256" key="7">
    <source>
        <dbReference type="PROSITE-ProRule" id="PRU00042"/>
    </source>
</evidence>
<accession>V3ZV48</accession>
<evidence type="ECO:0000256" key="6">
    <source>
        <dbReference type="ARBA" id="ARBA00023242"/>
    </source>
</evidence>
<sequence length="66" mass="7683">PFKCDVCNKKFVQQEAPRVHMRIPIGEKPINVMFVKNVLHNNFLLGEKPFKCEVCEKGFTQESTFL</sequence>
<evidence type="ECO:0000313" key="10">
    <source>
        <dbReference type="Proteomes" id="UP000030746"/>
    </source>
</evidence>
<protein>
    <recommendedName>
        <fullName evidence="8">C2H2-type domain-containing protein</fullName>
    </recommendedName>
</protein>
<evidence type="ECO:0000256" key="5">
    <source>
        <dbReference type="ARBA" id="ARBA00022833"/>
    </source>
</evidence>
<gene>
    <name evidence="9" type="ORF">LOTGIDRAFT_69946</name>
</gene>
<dbReference type="Gene3D" id="3.30.160.60">
    <property type="entry name" value="Classic Zinc Finger"/>
    <property type="match status" value="2"/>
</dbReference>
<dbReference type="Proteomes" id="UP000030746">
    <property type="component" value="Unassembled WGS sequence"/>
</dbReference>
<feature type="domain" description="C2H2-type" evidence="8">
    <location>
        <begin position="2"/>
        <end position="29"/>
    </location>
</feature>